<name>A0A398CMJ4_9BACL</name>
<sequence>MAQAKKAVPVLMVLIMMGALLIACGKNSNGAADESKATHEAAKETASPESKAAEPVTHIVTDWTGHQVEVPTHPKRVIYHGEVTGDVLALGVTPVGALKGSGTVYDDRLTSTEDIGFPINLEKSMALQPDLIIFSNNDEQQYEQLAKIAPTATFDSFASLENRLRALGDLLGKKDEAEAWLQNYNAEKAAMWTGLREQTIKENETASVFTMYPGNRLFVMAGAGLPQFLYDEQGFKPLAKVQELIDQGTGFIEISAETMQEYAGDRIFILNPVDPAAQESTNELMKGSVWNSIPAVKNGYVYRFDILKASGDALSREWMLQELPKALNP</sequence>
<dbReference type="Pfam" id="PF01497">
    <property type="entry name" value="Peripla_BP_2"/>
    <property type="match status" value="1"/>
</dbReference>
<evidence type="ECO:0000256" key="6">
    <source>
        <dbReference type="SAM" id="SignalP"/>
    </source>
</evidence>
<dbReference type="PROSITE" id="PS51257">
    <property type="entry name" value="PROKAR_LIPOPROTEIN"/>
    <property type="match status" value="1"/>
</dbReference>
<evidence type="ECO:0000256" key="2">
    <source>
        <dbReference type="ARBA" id="ARBA00008814"/>
    </source>
</evidence>
<dbReference type="GO" id="GO:1901678">
    <property type="term" value="P:iron coordination entity transport"/>
    <property type="evidence" value="ECO:0007669"/>
    <property type="project" value="UniProtKB-ARBA"/>
</dbReference>
<keyword evidence="9" id="KW-1185">Reference proteome</keyword>
<comment type="similarity">
    <text evidence="2">Belongs to the bacterial solute-binding protein 8 family.</text>
</comment>
<feature type="chain" id="PRO_5039246458" evidence="6">
    <location>
        <begin position="23"/>
        <end position="329"/>
    </location>
</feature>
<evidence type="ECO:0000256" key="4">
    <source>
        <dbReference type="ARBA" id="ARBA00022729"/>
    </source>
</evidence>
<comment type="subcellular location">
    <subcellularLocation>
        <location evidence="1">Cell envelope</location>
    </subcellularLocation>
</comment>
<evidence type="ECO:0000259" key="7">
    <source>
        <dbReference type="PROSITE" id="PS50983"/>
    </source>
</evidence>
<dbReference type="RefSeq" id="WP_119150499.1">
    <property type="nucleotide sequence ID" value="NZ_JBHSOV010000048.1"/>
</dbReference>
<dbReference type="PANTHER" id="PTHR30532">
    <property type="entry name" value="IRON III DICITRATE-BINDING PERIPLASMIC PROTEIN"/>
    <property type="match status" value="1"/>
</dbReference>
<dbReference type="SUPFAM" id="SSF53807">
    <property type="entry name" value="Helical backbone' metal receptor"/>
    <property type="match status" value="1"/>
</dbReference>
<dbReference type="InterPro" id="IPR051313">
    <property type="entry name" value="Bact_iron-sidero_bind"/>
</dbReference>
<organism evidence="8 9">
    <name type="scientific">Cohnella faecalis</name>
    <dbReference type="NCBI Taxonomy" id="2315694"/>
    <lineage>
        <taxon>Bacteria</taxon>
        <taxon>Bacillati</taxon>
        <taxon>Bacillota</taxon>
        <taxon>Bacilli</taxon>
        <taxon>Bacillales</taxon>
        <taxon>Paenibacillaceae</taxon>
        <taxon>Cohnella</taxon>
    </lineage>
</organism>
<evidence type="ECO:0000256" key="5">
    <source>
        <dbReference type="SAM" id="MobiDB-lite"/>
    </source>
</evidence>
<keyword evidence="3" id="KW-0813">Transport</keyword>
<evidence type="ECO:0000313" key="9">
    <source>
        <dbReference type="Proteomes" id="UP000266340"/>
    </source>
</evidence>
<dbReference type="GO" id="GO:0030288">
    <property type="term" value="C:outer membrane-bounded periplasmic space"/>
    <property type="evidence" value="ECO:0007669"/>
    <property type="project" value="TreeGrafter"/>
</dbReference>
<dbReference type="InterPro" id="IPR002491">
    <property type="entry name" value="ABC_transptr_periplasmic_BD"/>
</dbReference>
<feature type="domain" description="Fe/B12 periplasmic-binding" evidence="7">
    <location>
        <begin position="75"/>
        <end position="329"/>
    </location>
</feature>
<dbReference type="Gene3D" id="3.40.50.1980">
    <property type="entry name" value="Nitrogenase molybdenum iron protein domain"/>
    <property type="match status" value="2"/>
</dbReference>
<dbReference type="Proteomes" id="UP000266340">
    <property type="component" value="Unassembled WGS sequence"/>
</dbReference>
<reference evidence="8 9" key="1">
    <citation type="submission" date="2018-09" db="EMBL/GenBank/DDBJ databases">
        <title>Cohnella cavernae sp. nov., isolated from a karst cave.</title>
        <authorList>
            <person name="Zhu H."/>
        </authorList>
    </citation>
    <scope>NUCLEOTIDE SEQUENCE [LARGE SCALE GENOMIC DNA]</scope>
    <source>
        <strain evidence="8 9">K2E09-144</strain>
    </source>
</reference>
<proteinExistence type="inferred from homology"/>
<comment type="caution">
    <text evidence="8">The sequence shown here is derived from an EMBL/GenBank/DDBJ whole genome shotgun (WGS) entry which is preliminary data.</text>
</comment>
<feature type="compositionally biased region" description="Basic and acidic residues" evidence="5">
    <location>
        <begin position="33"/>
        <end position="43"/>
    </location>
</feature>
<dbReference type="PROSITE" id="PS50983">
    <property type="entry name" value="FE_B12_PBP"/>
    <property type="match status" value="1"/>
</dbReference>
<protein>
    <submittedName>
        <fullName evidence="8">ABC transporter substrate-binding protein</fullName>
    </submittedName>
</protein>
<feature type="region of interest" description="Disordered" evidence="5">
    <location>
        <begin position="31"/>
        <end position="54"/>
    </location>
</feature>
<gene>
    <name evidence="8" type="ORF">D3H35_17320</name>
</gene>
<evidence type="ECO:0000256" key="3">
    <source>
        <dbReference type="ARBA" id="ARBA00022448"/>
    </source>
</evidence>
<evidence type="ECO:0000256" key="1">
    <source>
        <dbReference type="ARBA" id="ARBA00004196"/>
    </source>
</evidence>
<dbReference type="EMBL" id="QXJM01000039">
    <property type="protein sequence ID" value="RIE02459.1"/>
    <property type="molecule type" value="Genomic_DNA"/>
</dbReference>
<accession>A0A398CMJ4</accession>
<dbReference type="PANTHER" id="PTHR30532:SF26">
    <property type="entry name" value="IRON(3+)-HYDROXAMATE-BINDING PROTEIN FHUD"/>
    <property type="match status" value="1"/>
</dbReference>
<evidence type="ECO:0000313" key="8">
    <source>
        <dbReference type="EMBL" id="RIE02459.1"/>
    </source>
</evidence>
<dbReference type="AlphaFoldDB" id="A0A398CMJ4"/>
<dbReference type="OrthoDB" id="2660924at2"/>
<feature type="signal peptide" evidence="6">
    <location>
        <begin position="1"/>
        <end position="22"/>
    </location>
</feature>
<keyword evidence="4 6" id="KW-0732">Signal</keyword>